<dbReference type="Proteomes" id="UP000248975">
    <property type="component" value="Unassembled WGS sequence"/>
</dbReference>
<dbReference type="SUPFAM" id="SSF51182">
    <property type="entry name" value="RmlC-like cupins"/>
    <property type="match status" value="1"/>
</dbReference>
<dbReference type="PANTHER" id="PTHR37943:SF1">
    <property type="entry name" value="PROTEIN VES"/>
    <property type="match status" value="1"/>
</dbReference>
<dbReference type="PANTHER" id="PTHR37943">
    <property type="entry name" value="PROTEIN VES"/>
    <property type="match status" value="1"/>
</dbReference>
<evidence type="ECO:0008006" key="3">
    <source>
        <dbReference type="Google" id="ProtNLM"/>
    </source>
</evidence>
<accession>A0A2W5S8L5</accession>
<dbReference type="InterPro" id="IPR010282">
    <property type="entry name" value="Uncharacterised_HutD/Ves"/>
</dbReference>
<dbReference type="Gene3D" id="2.60.120.10">
    <property type="entry name" value="Jelly Rolls"/>
    <property type="match status" value="1"/>
</dbReference>
<sequence>MRHLTHADYVSMPWANGRGITIEMLRIEIGGGLLLRLSMATVSEDGPFSVFPNTERSLTVIQGPGFRLQGKDISLECRPLVPVAFPGDVAVRAVGTGGKVSEDFNVMTAAHLPKPEVTVLQNGGTMAARGGRLCLLALAPVTVNDRPVKRHDLVVWEDDMSVGPGGPAIAVRTVV</sequence>
<protein>
    <recommendedName>
        <fullName evidence="3">HutD family protein</fullName>
    </recommendedName>
</protein>
<gene>
    <name evidence="1" type="ORF">DI533_19255</name>
</gene>
<reference evidence="1 2" key="1">
    <citation type="submission" date="2017-08" db="EMBL/GenBank/DDBJ databases">
        <title>Infants hospitalized years apart are colonized by the same room-sourced microbial strains.</title>
        <authorList>
            <person name="Brooks B."/>
            <person name="Olm M.R."/>
            <person name="Firek B.A."/>
            <person name="Baker R."/>
            <person name="Thomas B.C."/>
            <person name="Morowitz M.J."/>
            <person name="Banfield J.F."/>
        </authorList>
    </citation>
    <scope>NUCLEOTIDE SEQUENCE [LARGE SCALE GENOMIC DNA]</scope>
    <source>
        <strain evidence="1">S2_003_000_R2_11</strain>
    </source>
</reference>
<evidence type="ECO:0000313" key="1">
    <source>
        <dbReference type="EMBL" id="PZQ95455.1"/>
    </source>
</evidence>
<dbReference type="Pfam" id="PF05962">
    <property type="entry name" value="HutD"/>
    <property type="match status" value="1"/>
</dbReference>
<proteinExistence type="predicted"/>
<dbReference type="AlphaFoldDB" id="A0A2W5S8L5"/>
<organism evidence="1 2">
    <name type="scientific">Cereibacter sphaeroides</name>
    <name type="common">Rhodobacter sphaeroides</name>
    <dbReference type="NCBI Taxonomy" id="1063"/>
    <lineage>
        <taxon>Bacteria</taxon>
        <taxon>Pseudomonadati</taxon>
        <taxon>Pseudomonadota</taxon>
        <taxon>Alphaproteobacteria</taxon>
        <taxon>Rhodobacterales</taxon>
        <taxon>Paracoccaceae</taxon>
        <taxon>Cereibacter</taxon>
    </lineage>
</organism>
<dbReference type="InterPro" id="IPR011051">
    <property type="entry name" value="RmlC_Cupin_sf"/>
</dbReference>
<dbReference type="EMBL" id="QFQS01000007">
    <property type="protein sequence ID" value="PZQ95455.1"/>
    <property type="molecule type" value="Genomic_DNA"/>
</dbReference>
<evidence type="ECO:0000313" key="2">
    <source>
        <dbReference type="Proteomes" id="UP000248975"/>
    </source>
</evidence>
<comment type="caution">
    <text evidence="1">The sequence shown here is derived from an EMBL/GenBank/DDBJ whole genome shotgun (WGS) entry which is preliminary data.</text>
</comment>
<dbReference type="InterPro" id="IPR014710">
    <property type="entry name" value="RmlC-like_jellyroll"/>
</dbReference>
<name>A0A2W5S8L5_CERSP</name>